<sequence>MSFLDQSELGFGDDKSISEYDQKNGEVPMSGRDHPSIYRSRSQPIGRWTKASSGDLKVHPALKLIRPKDEPIVKIRRTCQ</sequence>
<proteinExistence type="predicted"/>
<comment type="caution">
    <text evidence="2">The sequence shown here is derived from an EMBL/GenBank/DDBJ whole genome shotgun (WGS) entry which is preliminary data.</text>
</comment>
<feature type="region of interest" description="Disordered" evidence="1">
    <location>
        <begin position="1"/>
        <end position="53"/>
    </location>
</feature>
<accession>A0A8X7VPL2</accession>
<dbReference type="EMBL" id="JAAMPC010000004">
    <property type="protein sequence ID" value="KAG2315156.1"/>
    <property type="molecule type" value="Genomic_DNA"/>
</dbReference>
<evidence type="ECO:0000256" key="1">
    <source>
        <dbReference type="SAM" id="MobiDB-lite"/>
    </source>
</evidence>
<dbReference type="Proteomes" id="UP000886595">
    <property type="component" value="Unassembled WGS sequence"/>
</dbReference>
<protein>
    <submittedName>
        <fullName evidence="2">Uncharacterized protein</fullName>
    </submittedName>
</protein>
<gene>
    <name evidence="2" type="ORF">Bca52824_018278</name>
</gene>
<reference evidence="2 3" key="1">
    <citation type="submission" date="2020-02" db="EMBL/GenBank/DDBJ databases">
        <authorList>
            <person name="Ma Q."/>
            <person name="Huang Y."/>
            <person name="Song X."/>
            <person name="Pei D."/>
        </authorList>
    </citation>
    <scope>NUCLEOTIDE SEQUENCE [LARGE SCALE GENOMIC DNA]</scope>
    <source>
        <strain evidence="2">Sxm20200214</strain>
        <tissue evidence="2">Leaf</tissue>
    </source>
</reference>
<feature type="compositionally biased region" description="Basic and acidic residues" evidence="1">
    <location>
        <begin position="12"/>
        <end position="24"/>
    </location>
</feature>
<organism evidence="2 3">
    <name type="scientific">Brassica carinata</name>
    <name type="common">Ethiopian mustard</name>
    <name type="synonym">Abyssinian cabbage</name>
    <dbReference type="NCBI Taxonomy" id="52824"/>
    <lineage>
        <taxon>Eukaryota</taxon>
        <taxon>Viridiplantae</taxon>
        <taxon>Streptophyta</taxon>
        <taxon>Embryophyta</taxon>
        <taxon>Tracheophyta</taxon>
        <taxon>Spermatophyta</taxon>
        <taxon>Magnoliopsida</taxon>
        <taxon>eudicotyledons</taxon>
        <taxon>Gunneridae</taxon>
        <taxon>Pentapetalae</taxon>
        <taxon>rosids</taxon>
        <taxon>malvids</taxon>
        <taxon>Brassicales</taxon>
        <taxon>Brassicaceae</taxon>
        <taxon>Brassiceae</taxon>
        <taxon>Brassica</taxon>
    </lineage>
</organism>
<name>A0A8X7VPL2_BRACI</name>
<keyword evidence="3" id="KW-1185">Reference proteome</keyword>
<dbReference type="AlphaFoldDB" id="A0A8X7VPL2"/>
<evidence type="ECO:0000313" key="3">
    <source>
        <dbReference type="Proteomes" id="UP000886595"/>
    </source>
</evidence>
<evidence type="ECO:0000313" key="2">
    <source>
        <dbReference type="EMBL" id="KAG2315156.1"/>
    </source>
</evidence>